<dbReference type="EMBL" id="CP013926">
    <property type="protein sequence ID" value="AMJ75740.1"/>
    <property type="molecule type" value="Genomic_DNA"/>
</dbReference>
<dbReference type="GO" id="GO:0043709">
    <property type="term" value="P:cell adhesion involved in single-species biofilm formation"/>
    <property type="evidence" value="ECO:0007669"/>
    <property type="project" value="TreeGrafter"/>
</dbReference>
<dbReference type="AlphaFoldDB" id="A0AAW7Z590"/>
<dbReference type="InterPro" id="IPR011006">
    <property type="entry name" value="CheY-like_superfamily"/>
</dbReference>
<evidence type="ECO:0000256" key="4">
    <source>
        <dbReference type="PROSITE-ProRule" id="PRU00169"/>
    </source>
</evidence>
<dbReference type="InterPro" id="IPR000160">
    <property type="entry name" value="GGDEF_dom"/>
</dbReference>
<dbReference type="GO" id="GO:0005886">
    <property type="term" value="C:plasma membrane"/>
    <property type="evidence" value="ECO:0007669"/>
    <property type="project" value="TreeGrafter"/>
</dbReference>
<dbReference type="SMART" id="SM00448">
    <property type="entry name" value="REC"/>
    <property type="match status" value="1"/>
</dbReference>
<feature type="domain" description="GGDEF" evidence="6">
    <location>
        <begin position="173"/>
        <end position="309"/>
    </location>
</feature>
<dbReference type="PANTHER" id="PTHR45138">
    <property type="entry name" value="REGULATORY COMPONENTS OF SENSORY TRANSDUCTION SYSTEM"/>
    <property type="match status" value="1"/>
</dbReference>
<dbReference type="PROSITE" id="PS50110">
    <property type="entry name" value="RESPONSE_REGULATORY"/>
    <property type="match status" value="1"/>
</dbReference>
<dbReference type="GO" id="GO:0000160">
    <property type="term" value="P:phosphorelay signal transduction system"/>
    <property type="evidence" value="ECO:0007669"/>
    <property type="project" value="InterPro"/>
</dbReference>
<dbReference type="CDD" id="cd01949">
    <property type="entry name" value="GGDEF"/>
    <property type="match status" value="1"/>
</dbReference>
<evidence type="ECO:0000259" key="6">
    <source>
        <dbReference type="PROSITE" id="PS50887"/>
    </source>
</evidence>
<dbReference type="GeneID" id="83259631"/>
<dbReference type="GO" id="GO:1902201">
    <property type="term" value="P:negative regulation of bacterial-type flagellum-dependent cell motility"/>
    <property type="evidence" value="ECO:0007669"/>
    <property type="project" value="TreeGrafter"/>
</dbReference>
<dbReference type="SUPFAM" id="SSF52172">
    <property type="entry name" value="CheY-like"/>
    <property type="match status" value="1"/>
</dbReference>
<gene>
    <name evidence="7" type="ORF">AVL57_18305</name>
    <name evidence="8" type="ORF">Q4527_14640</name>
</gene>
<dbReference type="FunFam" id="3.30.70.270:FF:000001">
    <property type="entry name" value="Diguanylate cyclase domain protein"/>
    <property type="match status" value="1"/>
</dbReference>
<dbReference type="GO" id="GO:0052621">
    <property type="term" value="F:diguanylate cyclase activity"/>
    <property type="evidence" value="ECO:0007669"/>
    <property type="project" value="UniProtKB-EC"/>
</dbReference>
<dbReference type="PROSITE" id="PS50887">
    <property type="entry name" value="GGDEF"/>
    <property type="match status" value="1"/>
</dbReference>
<feature type="modified residue" description="4-aspartylphosphate" evidence="4">
    <location>
        <position position="63"/>
    </location>
</feature>
<dbReference type="Pfam" id="PF00990">
    <property type="entry name" value="GGDEF"/>
    <property type="match status" value="1"/>
</dbReference>
<keyword evidence="8" id="KW-0808">Transferase</keyword>
<dbReference type="Proteomes" id="UP000056750">
    <property type="component" value="Chromosome"/>
</dbReference>
<evidence type="ECO:0000313" key="10">
    <source>
        <dbReference type="Proteomes" id="UP001170717"/>
    </source>
</evidence>
<dbReference type="InterPro" id="IPR029787">
    <property type="entry name" value="Nucleotide_cyclase"/>
</dbReference>
<keyword evidence="8" id="KW-0548">Nucleotidyltransferase</keyword>
<evidence type="ECO:0000259" key="5">
    <source>
        <dbReference type="PROSITE" id="PS50110"/>
    </source>
</evidence>
<keyword evidence="9" id="KW-1185">Reference proteome</keyword>
<dbReference type="RefSeq" id="WP_057789273.1">
    <property type="nucleotide sequence ID" value="NZ_CANLMS010000010.1"/>
</dbReference>
<evidence type="ECO:0000256" key="2">
    <source>
        <dbReference type="ARBA" id="ARBA00012528"/>
    </source>
</evidence>
<evidence type="ECO:0000313" key="8">
    <source>
        <dbReference type="EMBL" id="MDO6578639.1"/>
    </source>
</evidence>
<evidence type="ECO:0000313" key="7">
    <source>
        <dbReference type="EMBL" id="AMJ75740.1"/>
    </source>
</evidence>
<dbReference type="SUPFAM" id="SSF55073">
    <property type="entry name" value="Nucleotide cyclase"/>
    <property type="match status" value="1"/>
</dbReference>
<proteinExistence type="predicted"/>
<reference evidence="8" key="2">
    <citation type="submission" date="2023-07" db="EMBL/GenBank/DDBJ databases">
        <title>Genome content predicts the carbon catabolic preferences of heterotrophic bacteria.</title>
        <authorList>
            <person name="Gralka M."/>
        </authorList>
    </citation>
    <scope>NUCLEOTIDE SEQUENCE</scope>
    <source>
        <strain evidence="8">F2M12</strain>
    </source>
</reference>
<dbReference type="NCBIfam" id="TIGR00254">
    <property type="entry name" value="GGDEF"/>
    <property type="match status" value="1"/>
</dbReference>
<organism evidence="8 10">
    <name type="scientific">Alteromonas stellipolaris</name>
    <dbReference type="NCBI Taxonomy" id="233316"/>
    <lineage>
        <taxon>Bacteria</taxon>
        <taxon>Pseudomonadati</taxon>
        <taxon>Pseudomonadota</taxon>
        <taxon>Gammaproteobacteria</taxon>
        <taxon>Alteromonadales</taxon>
        <taxon>Alteromonadaceae</taxon>
        <taxon>Alteromonas/Salinimonas group</taxon>
        <taxon>Alteromonas</taxon>
    </lineage>
</organism>
<evidence type="ECO:0000256" key="3">
    <source>
        <dbReference type="ARBA" id="ARBA00034247"/>
    </source>
</evidence>
<evidence type="ECO:0000256" key="1">
    <source>
        <dbReference type="ARBA" id="ARBA00001946"/>
    </source>
</evidence>
<dbReference type="InterPro" id="IPR001789">
    <property type="entry name" value="Sig_transdc_resp-reg_receiver"/>
</dbReference>
<reference evidence="7 9" key="1">
    <citation type="submission" date="2015-12" db="EMBL/GenBank/DDBJ databases">
        <title>Intraspecies pangenome expansion in the marine bacterium Alteromonas.</title>
        <authorList>
            <person name="Lopez-Perez M."/>
            <person name="Rodriguez-Valera F."/>
        </authorList>
    </citation>
    <scope>NUCLEOTIDE SEQUENCE [LARGE SCALE GENOMIC DNA]</scope>
    <source>
        <strain evidence="7 9">LMG 21861</strain>
    </source>
</reference>
<dbReference type="InterPro" id="IPR043128">
    <property type="entry name" value="Rev_trsase/Diguanyl_cyclase"/>
</dbReference>
<dbReference type="Pfam" id="PF00072">
    <property type="entry name" value="Response_reg"/>
    <property type="match status" value="1"/>
</dbReference>
<sequence length="319" mass="35655">MFIEQVNKRALSDCHLLIVDDQASSRMILEGLLEEMVSCTSVSSGEAALAYCEKNTPDLILMDVNMPIMDGHQVAQALRENPSKSDIPIIFVTATTTDEAQSKCWDSGCVDFVTKPINACTLQNRVKAHLNHKLKNDLLENLIYIDRLTGAYNRHYLEDYLPRFMKDGKRSHNPLSLVLFDVDYFKRYNDRYGHMEGDSCLWKLSKAINDSLLRPMDKLVRVGGEEFLVILPNTNEEGAKLVANRLLSTVFNLNIAHADSNLARVTISAGVATKHPDDNKTIDFTMLQADKSLYAAKGLGRNCVVSSVETAHNVMESEA</sequence>
<dbReference type="InterPro" id="IPR050469">
    <property type="entry name" value="Diguanylate_Cyclase"/>
</dbReference>
<feature type="domain" description="Response regulatory" evidence="5">
    <location>
        <begin position="15"/>
        <end position="130"/>
    </location>
</feature>
<keyword evidence="4" id="KW-0597">Phosphoprotein</keyword>
<evidence type="ECO:0000313" key="9">
    <source>
        <dbReference type="Proteomes" id="UP000056750"/>
    </source>
</evidence>
<dbReference type="EMBL" id="JAUOQI010000011">
    <property type="protein sequence ID" value="MDO6578639.1"/>
    <property type="molecule type" value="Genomic_DNA"/>
</dbReference>
<dbReference type="Gene3D" id="3.40.50.2300">
    <property type="match status" value="1"/>
</dbReference>
<dbReference type="PANTHER" id="PTHR45138:SF9">
    <property type="entry name" value="DIGUANYLATE CYCLASE DGCM-RELATED"/>
    <property type="match status" value="1"/>
</dbReference>
<comment type="catalytic activity">
    <reaction evidence="3">
        <text>2 GTP = 3',3'-c-di-GMP + 2 diphosphate</text>
        <dbReference type="Rhea" id="RHEA:24898"/>
        <dbReference type="ChEBI" id="CHEBI:33019"/>
        <dbReference type="ChEBI" id="CHEBI:37565"/>
        <dbReference type="ChEBI" id="CHEBI:58805"/>
        <dbReference type="EC" id="2.7.7.65"/>
    </reaction>
</comment>
<dbReference type="EC" id="2.7.7.65" evidence="2"/>
<comment type="cofactor">
    <cofactor evidence="1">
        <name>Mg(2+)</name>
        <dbReference type="ChEBI" id="CHEBI:18420"/>
    </cofactor>
</comment>
<dbReference type="Proteomes" id="UP001170717">
    <property type="component" value="Unassembled WGS sequence"/>
</dbReference>
<name>A0AAW7Z590_9ALTE</name>
<protein>
    <recommendedName>
        <fullName evidence="2">diguanylate cyclase</fullName>
        <ecNumber evidence="2">2.7.7.65</ecNumber>
    </recommendedName>
</protein>
<dbReference type="Gene3D" id="3.30.70.270">
    <property type="match status" value="1"/>
</dbReference>
<accession>A0AAW7Z590</accession>
<dbReference type="KEGG" id="asq:AVL57_18305"/>
<dbReference type="SMART" id="SM00267">
    <property type="entry name" value="GGDEF"/>
    <property type="match status" value="1"/>
</dbReference>